<feature type="compositionally biased region" description="Polar residues" evidence="1">
    <location>
        <begin position="771"/>
        <end position="784"/>
    </location>
</feature>
<name>A0ABY6E6P3_9ACTN</name>
<dbReference type="InterPro" id="IPR057746">
    <property type="entry name" value="CpnT-like_N"/>
</dbReference>
<sequence length="1824" mass="188370">MLSAVSMMLPDELEWVLEMLGYRWPTADEDKLKECAALWRKFGDDVTELHTTANASARQVVAHNAGESIDAFTKVYAKFDGGGSGGYLANAAQAAHIIATVLEACAYLVEFAKWAVIAQLIALAIEIAAAQAAAPFTFGLSEVGALGATQATRLIVRRLLDELKEALLEAIVEAMKEPAISMIEAIITDLIRQTVNVGFGAQEGYDLATTVKKGTDSAWDAIKQTPQTLAEGVRDSLGEKAGHRAHHAIDSRIDGHEASGSEGRDGSSDSDGDSDSSGSDGDSDSSSNNSSDSSSSSSSSDSSSTDSSSAGSHSGSDGSDSSGSHSSPSTRSDSGPGTNIGGGISADTGSTHIGTPDLGAGPDSDNSGPGTGHNSPASDIPAPRHTTSLSDFDDPSPSTPSHSAPDTTGSPNAPSTSGPTGTSGGSSPSGISSPTPHAAPSHASSSGTASPAEGGSGGGIGTSIDSLAAGVPTHSSAAPTPTTSDPSPAATGGGGRVDGVSAIPTPPVAPSTTGGVAGSHQAGSTSGSASPAATSSSPTANSGAVRTASASASGTASSTGTGPASTPSPTSPTTPRSTPGPTADGRVSGTADGRVSGPADGRVSGAADGRIPTQRTPGSTTPGDATTPRNTPGTTPGDRTSSPRDTPGTRPSDGTTPRTTTPSDSTTPRTTNPGDSTTPRNTTDPAGSTPTRTPGQNPSTSTPNQNPSQSSPPRTNPPSTSTSTTTPSTSSGTGSERASTPSNGTPNSSTPSSRTPNSSTPPGPAGSPTAQSTPGTSGAQNRPGTDTGPAPTRPPQEPAGSTPRTPNAPQQPAAQPNTPSQSAPSNNPQQQQQHHQVTAVPIHTPVHTPSASASPSHSAGPATPHHPGSPQATPGTPNHQQHPQQDSLEDIRADLDHYPGGLSDPDPADQQALVDAVPHNEDGTPQRFPDPFGHWSQLQNDGGNTVPGRSNNCADCSRSFLETWYGNPQVSAPRTLDTDEHGNPDVWSPENNANDNQIRWTGAAHTYAGPGGDPDTANNIANTLQQAGHGSAAIVQVDWPGGGGHAFNAVNHHGNIVWIDTQTGQVSHDPIHIDNAEHVWHIPLDADRNPIDTSQPHAKDSEGAEHGTDTPEEGPETSQAQADVSQEGTDPSQQEKETTSGLTEENHAQSDPSGEKPDRAPADGSAEGSPHTAREGTSHADSRQSGVPSEGRASDATGTSDPASAHPQGESRNNRATSPAQGDASASDNGIRTGGGVTLTPGATESAPEQTTPSPTSLSDDAHMRTVSDDAVPSASRAAPNDPTIDHSPQQASFPDSRAGSVPADQPTSGSPGQKESGDTASPGHRPSTNQAPSASTPAASSRPDREVQGNPESHRRGPEAPAGSDDKSKGEKSKKDDEQSENKPKKPKKTAAERAAELARAREIANTPLDSAGPEGHPGYGVVQQGDGSSVHHDMLGDDSQNLLRRSNDVVQTDLHAIAQHLHSWAEGDPSPLLQTVREASQSGRLTQDRLNELLKPGFAEMSREDKAATVAAIARLSSAFHDAHAVDDSGGADLHSRHQATRGEHLDPAPLARRYAATQDLADKDAQELAEGGEALNESNQQKSEQEIRRERLNFNKLWNRHVGDAQLKRAIEQAVNEGRPQAEIDAMREHRRMMRPDFSGKNFAALEVIEHKPDGTAETHYIIDSSSPPLDHSEPVLGEAFRRLDQENPGRYEAPIMYTEFEPCGDRTHPAYSNCSDYIAHELERPAGQELKRYHEKSDEEKAAIPEQKNKTKIVYGAGYRLGDLSPDEMARIKGLPPEKRDAEIERVRQQAVDARNADMHRFRGELARVWMKLAAGADVP</sequence>
<feature type="compositionally biased region" description="Polar residues" evidence="1">
    <location>
        <begin position="870"/>
        <end position="886"/>
    </location>
</feature>
<dbReference type="Pfam" id="PF25547">
    <property type="entry name" value="WXG100_2"/>
    <property type="match status" value="1"/>
</dbReference>
<feature type="compositionally biased region" description="Low complexity" evidence="1">
    <location>
        <begin position="697"/>
        <end position="758"/>
    </location>
</feature>
<dbReference type="Pfam" id="PF15644">
    <property type="entry name" value="Gln_amidase"/>
    <property type="match status" value="1"/>
</dbReference>
<gene>
    <name evidence="4" type="ORF">N8I84_29050</name>
</gene>
<feature type="compositionally biased region" description="Low complexity" evidence="1">
    <location>
        <begin position="522"/>
        <end position="583"/>
    </location>
</feature>
<feature type="compositionally biased region" description="Polar residues" evidence="1">
    <location>
        <begin position="672"/>
        <end position="696"/>
    </location>
</feature>
<dbReference type="RefSeq" id="WP_263232390.1">
    <property type="nucleotide sequence ID" value="NZ_CP106793.1"/>
</dbReference>
<feature type="region of interest" description="Disordered" evidence="1">
    <location>
        <begin position="1531"/>
        <end position="1552"/>
    </location>
</feature>
<feature type="compositionally biased region" description="Basic and acidic residues" evidence="1">
    <location>
        <begin position="1133"/>
        <end position="1161"/>
    </location>
</feature>
<feature type="compositionally biased region" description="Polar residues" evidence="1">
    <location>
        <begin position="1116"/>
        <end position="1132"/>
    </location>
</feature>
<evidence type="ECO:0000313" key="4">
    <source>
        <dbReference type="EMBL" id="UXY22294.1"/>
    </source>
</evidence>
<feature type="region of interest" description="Disordered" evidence="1">
    <location>
        <begin position="239"/>
        <end position="949"/>
    </location>
</feature>
<keyword evidence="5" id="KW-1185">Reference proteome</keyword>
<evidence type="ECO:0000256" key="1">
    <source>
        <dbReference type="SAM" id="MobiDB-lite"/>
    </source>
</evidence>
<feature type="domain" description="Tox-PL" evidence="2">
    <location>
        <begin position="951"/>
        <end position="1064"/>
    </location>
</feature>
<feature type="compositionally biased region" description="Polar residues" evidence="1">
    <location>
        <begin position="936"/>
        <end position="949"/>
    </location>
</feature>
<feature type="compositionally biased region" description="Basic and acidic residues" evidence="1">
    <location>
        <begin position="1097"/>
        <end position="1109"/>
    </location>
</feature>
<feature type="compositionally biased region" description="Basic and acidic residues" evidence="1">
    <location>
        <begin position="239"/>
        <end position="267"/>
    </location>
</feature>
<feature type="region of interest" description="Disordered" evidence="1">
    <location>
        <begin position="970"/>
        <end position="993"/>
    </location>
</feature>
<feature type="compositionally biased region" description="Polar residues" evidence="1">
    <location>
        <begin position="613"/>
        <end position="624"/>
    </location>
</feature>
<feature type="compositionally biased region" description="Low complexity" evidence="1">
    <location>
        <begin position="386"/>
        <end position="453"/>
    </location>
</feature>
<reference evidence="4" key="1">
    <citation type="submission" date="2022-10" db="EMBL/GenBank/DDBJ databases">
        <authorList>
            <person name="Mo P."/>
        </authorList>
    </citation>
    <scope>NUCLEOTIDE SEQUENCE</scope>
    <source>
        <strain evidence="4">HUAS 13-4</strain>
    </source>
</reference>
<feature type="region of interest" description="Disordered" evidence="1">
    <location>
        <begin position="1086"/>
        <end position="1438"/>
    </location>
</feature>
<feature type="compositionally biased region" description="Polar residues" evidence="1">
    <location>
        <begin position="1241"/>
        <end position="1259"/>
    </location>
</feature>
<accession>A0ABY6E6P3</accession>
<evidence type="ECO:0000259" key="3">
    <source>
        <dbReference type="Pfam" id="PF25547"/>
    </source>
</evidence>
<feature type="compositionally biased region" description="Low complexity" evidence="1">
    <location>
        <begin position="847"/>
        <end position="868"/>
    </location>
</feature>
<feature type="compositionally biased region" description="Polar residues" evidence="1">
    <location>
        <begin position="364"/>
        <end position="377"/>
    </location>
</feature>
<feature type="compositionally biased region" description="Basic and acidic residues" evidence="1">
    <location>
        <begin position="1172"/>
        <end position="1182"/>
    </location>
</feature>
<protein>
    <submittedName>
        <fullName evidence="4">Toxin glutamine deamidase domain-containing protein</fullName>
    </submittedName>
</protein>
<feature type="compositionally biased region" description="Low complexity" evidence="1">
    <location>
        <begin position="626"/>
        <end position="671"/>
    </location>
</feature>
<evidence type="ECO:0000259" key="2">
    <source>
        <dbReference type="Pfam" id="PF15644"/>
    </source>
</evidence>
<dbReference type="EMBL" id="CP106793">
    <property type="protein sequence ID" value="UXY22294.1"/>
    <property type="molecule type" value="Genomic_DNA"/>
</dbReference>
<feature type="compositionally biased region" description="Polar residues" evidence="1">
    <location>
        <begin position="1210"/>
        <end position="1230"/>
    </location>
</feature>
<feature type="compositionally biased region" description="Basic and acidic residues" evidence="1">
    <location>
        <begin position="1343"/>
        <end position="1404"/>
    </location>
</feature>
<feature type="compositionally biased region" description="Low complexity" evidence="1">
    <location>
        <begin position="475"/>
        <end position="490"/>
    </location>
</feature>
<proteinExistence type="predicted"/>
<feature type="compositionally biased region" description="Low complexity" evidence="1">
    <location>
        <begin position="1327"/>
        <end position="1342"/>
    </location>
</feature>
<feature type="domain" description="Outer membrane channel protein CpnT-like N-terminal" evidence="3">
    <location>
        <begin position="13"/>
        <end position="154"/>
    </location>
</feature>
<dbReference type="Proteomes" id="UP001061298">
    <property type="component" value="Chromosome"/>
</dbReference>
<organism evidence="4 5">
    <name type="scientific">Streptomyces cynarae</name>
    <dbReference type="NCBI Taxonomy" id="2981134"/>
    <lineage>
        <taxon>Bacteria</taxon>
        <taxon>Bacillati</taxon>
        <taxon>Actinomycetota</taxon>
        <taxon>Actinomycetes</taxon>
        <taxon>Kitasatosporales</taxon>
        <taxon>Streptomycetaceae</taxon>
        <taxon>Streptomyces</taxon>
    </lineage>
</organism>
<feature type="compositionally biased region" description="Low complexity" evidence="1">
    <location>
        <begin position="805"/>
        <end position="833"/>
    </location>
</feature>
<dbReference type="InterPro" id="IPR028908">
    <property type="entry name" value="Tox-PL_dom"/>
</dbReference>
<feature type="compositionally biased region" description="Low complexity" evidence="1">
    <location>
        <begin position="275"/>
        <end position="337"/>
    </location>
</feature>
<evidence type="ECO:0000313" key="5">
    <source>
        <dbReference type="Proteomes" id="UP001061298"/>
    </source>
</evidence>